<evidence type="ECO:0000313" key="3">
    <source>
        <dbReference type="EMBL" id="VEH73722.1"/>
    </source>
</evidence>
<protein>
    <submittedName>
        <fullName evidence="3">Flavohemoprotein</fullName>
        <ecNumber evidence="3">1.14.12.17</ecNumber>
        <ecNumber evidence="3">1.18.1.3</ecNumber>
    </submittedName>
</protein>
<dbReference type="GO" id="GO:0008860">
    <property type="term" value="F:ferredoxin-NAD+ reductase activity"/>
    <property type="evidence" value="ECO:0007669"/>
    <property type="project" value="UniProtKB-EC"/>
</dbReference>
<sequence length="414" mass="45489">MWELGEHFRKYADDYRDAVHEQFFLMVPEARQVFSLSMQDTHRSMVHALAWVIEHAEPSSAGTKAGSGTGVGAALPEAVREKIAQLGRDHRRHGFPAEVYARFEEALIKGLRVLALTWYQYDFASAVIHEVCAEMATAAREADLAGEAPAYSGQVVAVERPTRETAVIRVEAGMPADFEPGQYFPVTTQYLPGQWRMLTPAQPSDATGQLVFHVAAVSAASRSLAHTKPGDWWTLGRPTGSIWQDLRALRGGRLVIVAYGTGWAAARCLALAARQAADAGEEGLAKNLDLQIFAVADSPGAHYDTHFQQNLAALYPDLSLRRIIRQENDPWLLGARPLADAATLTLSPDPTDVVVNEVELSTGTPTYFALFGSAEEVAEGRRGLEKRGIGKQWILSHSWGRDREWLPEDYAAQS</sequence>
<dbReference type="EC" id="1.14.12.17" evidence="3"/>
<dbReference type="Gene3D" id="2.40.30.10">
    <property type="entry name" value="Translation factors"/>
    <property type="match status" value="1"/>
</dbReference>
<reference evidence="3 4" key="1">
    <citation type="submission" date="2018-12" db="EMBL/GenBank/DDBJ databases">
        <authorList>
            <consortium name="Pathogen Informatics"/>
        </authorList>
    </citation>
    <scope>NUCLEOTIDE SEQUENCE [LARGE SCALE GENOMIC DNA]</scope>
    <source>
        <strain evidence="3 4">NCTC934</strain>
    </source>
</reference>
<dbReference type="PANTHER" id="PTHR47354:SF5">
    <property type="entry name" value="PROTEIN RFBI"/>
    <property type="match status" value="1"/>
</dbReference>
<keyword evidence="3" id="KW-0560">Oxidoreductase</keyword>
<evidence type="ECO:0000259" key="2">
    <source>
        <dbReference type="PROSITE" id="PS51384"/>
    </source>
</evidence>
<evidence type="ECO:0000313" key="4">
    <source>
        <dbReference type="Proteomes" id="UP000280707"/>
    </source>
</evidence>
<evidence type="ECO:0000256" key="1">
    <source>
        <dbReference type="ARBA" id="ARBA00001974"/>
    </source>
</evidence>
<dbReference type="EMBL" id="LR134408">
    <property type="protein sequence ID" value="VEH73722.1"/>
    <property type="molecule type" value="Genomic_DNA"/>
</dbReference>
<dbReference type="InterPro" id="IPR050415">
    <property type="entry name" value="MRET"/>
</dbReference>
<feature type="domain" description="FAD-binding FR-type" evidence="2">
    <location>
        <begin position="148"/>
        <end position="245"/>
    </location>
</feature>
<name>A0ABY6TGG8_9CORY</name>
<dbReference type="Gene3D" id="1.10.490.10">
    <property type="entry name" value="Globins"/>
    <property type="match status" value="1"/>
</dbReference>
<dbReference type="InterPro" id="IPR017927">
    <property type="entry name" value="FAD-bd_FR_type"/>
</dbReference>
<dbReference type="PROSITE" id="PS51384">
    <property type="entry name" value="FAD_FR"/>
    <property type="match status" value="1"/>
</dbReference>
<organism evidence="3 4">
    <name type="scientific">Corynebacterium segmentosum</name>
    <dbReference type="NCBI Taxonomy" id="43990"/>
    <lineage>
        <taxon>Bacteria</taxon>
        <taxon>Bacillati</taxon>
        <taxon>Actinomycetota</taxon>
        <taxon>Actinomycetes</taxon>
        <taxon>Mycobacteriales</taxon>
        <taxon>Corynebacteriaceae</taxon>
        <taxon>Corynebacterium</taxon>
    </lineage>
</organism>
<dbReference type="InterPro" id="IPR012292">
    <property type="entry name" value="Globin/Proto"/>
</dbReference>
<dbReference type="Proteomes" id="UP000280707">
    <property type="component" value="Chromosome"/>
</dbReference>
<dbReference type="InterPro" id="IPR017938">
    <property type="entry name" value="Riboflavin_synthase-like_b-brl"/>
</dbReference>
<gene>
    <name evidence="3" type="primary">ndoR</name>
    <name evidence="3" type="ORF">NCTC934_02039</name>
</gene>
<keyword evidence="4" id="KW-1185">Reference proteome</keyword>
<dbReference type="PANTHER" id="PTHR47354">
    <property type="entry name" value="NADH OXIDOREDUCTASE HCR"/>
    <property type="match status" value="1"/>
</dbReference>
<comment type="cofactor">
    <cofactor evidence="1">
        <name>FAD</name>
        <dbReference type="ChEBI" id="CHEBI:57692"/>
    </cofactor>
</comment>
<accession>A0ABY6TGG8</accession>
<dbReference type="EC" id="1.18.1.3" evidence="3"/>
<dbReference type="RefSeq" id="WP_126319888.1">
    <property type="nucleotide sequence ID" value="NZ_LR134408.1"/>
</dbReference>
<proteinExistence type="predicted"/>
<dbReference type="SUPFAM" id="SSF63380">
    <property type="entry name" value="Riboflavin synthase domain-like"/>
    <property type="match status" value="1"/>
</dbReference>
<dbReference type="GO" id="GO:0008941">
    <property type="term" value="F:nitric oxide dioxygenase NAD(P)H activity"/>
    <property type="evidence" value="ECO:0007669"/>
    <property type="project" value="UniProtKB-EC"/>
</dbReference>